<protein>
    <recommendedName>
        <fullName evidence="1">N-acetyltransferase domain-containing protein</fullName>
    </recommendedName>
</protein>
<sequence>MSQILTYRIREVDGRDDEIADVLAELHRLTFFSGASIPAFDRGHWWLAFHEAAPVAFAGVIPSTHIRNAGYFCRVGVVQRHWGHRLQLRLMRTMEARARRNGWSCVVSDTTGNVVSANNFIRAGYRMYRPACPWAFPDTLYWQKRLISGASSHSTHSKRR</sequence>
<dbReference type="SUPFAM" id="SSF55729">
    <property type="entry name" value="Acyl-CoA N-acyltransferases (Nat)"/>
    <property type="match status" value="1"/>
</dbReference>
<accession>A0A1M7UG62</accession>
<name>A0A1M7UG62_9BRAD</name>
<dbReference type="AlphaFoldDB" id="A0A1M7UG62"/>
<evidence type="ECO:0000313" key="3">
    <source>
        <dbReference type="Proteomes" id="UP000184096"/>
    </source>
</evidence>
<organism evidence="2 3">
    <name type="scientific">Bradyrhizobium erythrophlei</name>
    <dbReference type="NCBI Taxonomy" id="1437360"/>
    <lineage>
        <taxon>Bacteria</taxon>
        <taxon>Pseudomonadati</taxon>
        <taxon>Pseudomonadota</taxon>
        <taxon>Alphaproteobacteria</taxon>
        <taxon>Hyphomicrobiales</taxon>
        <taxon>Nitrobacteraceae</taxon>
        <taxon>Bradyrhizobium</taxon>
    </lineage>
</organism>
<dbReference type="EMBL" id="LT670849">
    <property type="protein sequence ID" value="SHN81978.1"/>
    <property type="molecule type" value="Genomic_DNA"/>
</dbReference>
<proteinExistence type="predicted"/>
<dbReference type="Gene3D" id="3.40.630.30">
    <property type="match status" value="1"/>
</dbReference>
<dbReference type="OrthoDB" id="8230331at2"/>
<dbReference type="InterPro" id="IPR016181">
    <property type="entry name" value="Acyl_CoA_acyltransferase"/>
</dbReference>
<keyword evidence="3" id="KW-1185">Reference proteome</keyword>
<evidence type="ECO:0000259" key="1">
    <source>
        <dbReference type="PROSITE" id="PS51186"/>
    </source>
</evidence>
<dbReference type="PROSITE" id="PS51186">
    <property type="entry name" value="GNAT"/>
    <property type="match status" value="1"/>
</dbReference>
<dbReference type="InterPro" id="IPR000182">
    <property type="entry name" value="GNAT_dom"/>
</dbReference>
<evidence type="ECO:0000313" key="2">
    <source>
        <dbReference type="EMBL" id="SHN81978.1"/>
    </source>
</evidence>
<feature type="domain" description="N-acetyltransferase" evidence="1">
    <location>
        <begin position="7"/>
        <end position="147"/>
    </location>
</feature>
<dbReference type="Pfam" id="PF00583">
    <property type="entry name" value="Acetyltransf_1"/>
    <property type="match status" value="1"/>
</dbReference>
<reference evidence="3" key="1">
    <citation type="submission" date="2016-11" db="EMBL/GenBank/DDBJ databases">
        <authorList>
            <person name="Varghese N."/>
            <person name="Submissions S."/>
        </authorList>
    </citation>
    <scope>NUCLEOTIDE SEQUENCE [LARGE SCALE GENOMIC DNA]</scope>
    <source>
        <strain evidence="3">GAS401</strain>
    </source>
</reference>
<dbReference type="RefSeq" id="WP_072821842.1">
    <property type="nucleotide sequence ID" value="NZ_LT670849.1"/>
</dbReference>
<gene>
    <name evidence="2" type="ORF">SAMN05444170_4962</name>
</gene>
<dbReference type="Proteomes" id="UP000184096">
    <property type="component" value="Chromosome I"/>
</dbReference>
<dbReference type="GO" id="GO:0016747">
    <property type="term" value="F:acyltransferase activity, transferring groups other than amino-acyl groups"/>
    <property type="evidence" value="ECO:0007669"/>
    <property type="project" value="InterPro"/>
</dbReference>
<dbReference type="CDD" id="cd04301">
    <property type="entry name" value="NAT_SF"/>
    <property type="match status" value="1"/>
</dbReference>